<dbReference type="InterPro" id="IPR042104">
    <property type="entry name" value="PKS_dehydratase_sf"/>
</dbReference>
<dbReference type="GO" id="GO:0008270">
    <property type="term" value="F:zinc ion binding"/>
    <property type="evidence" value="ECO:0007669"/>
    <property type="project" value="InterPro"/>
</dbReference>
<name>A0AAN6TVG7_9PEZI</name>
<gene>
    <name evidence="11" type="ORF">N657DRAFT_624850</name>
</gene>
<dbReference type="SMART" id="SM00823">
    <property type="entry name" value="PKS_PP"/>
    <property type="match status" value="1"/>
</dbReference>
<dbReference type="SUPFAM" id="SSF52151">
    <property type="entry name" value="FabD/lysophospholipase-like"/>
    <property type="match status" value="1"/>
</dbReference>
<dbReference type="InterPro" id="IPR049900">
    <property type="entry name" value="PKS_mFAS_DH"/>
</dbReference>
<dbReference type="PANTHER" id="PTHR43775">
    <property type="entry name" value="FATTY ACID SYNTHASE"/>
    <property type="match status" value="1"/>
</dbReference>
<dbReference type="GO" id="GO:0031177">
    <property type="term" value="F:phosphopantetheine binding"/>
    <property type="evidence" value="ECO:0007669"/>
    <property type="project" value="InterPro"/>
</dbReference>
<dbReference type="Pfam" id="PF00550">
    <property type="entry name" value="PP-binding"/>
    <property type="match status" value="1"/>
</dbReference>
<dbReference type="Pfam" id="PF21089">
    <property type="entry name" value="PKS_DH_N"/>
    <property type="match status" value="1"/>
</dbReference>
<keyword evidence="2" id="KW-0597">Phosphoprotein</keyword>
<dbReference type="GeneID" id="87827497"/>
<evidence type="ECO:0000256" key="7">
    <source>
        <dbReference type="SAM" id="MobiDB-lite"/>
    </source>
</evidence>
<dbReference type="Gene3D" id="3.40.50.720">
    <property type="entry name" value="NAD(P)-binding Rossmann-like Domain"/>
    <property type="match status" value="2"/>
</dbReference>
<dbReference type="SUPFAM" id="SSF53901">
    <property type="entry name" value="Thiolase-like"/>
    <property type="match status" value="1"/>
</dbReference>
<dbReference type="PROSITE" id="PS50075">
    <property type="entry name" value="CARRIER"/>
    <property type="match status" value="1"/>
</dbReference>
<dbReference type="GO" id="GO:0004315">
    <property type="term" value="F:3-oxoacyl-[acyl-carrier-protein] synthase activity"/>
    <property type="evidence" value="ECO:0007669"/>
    <property type="project" value="InterPro"/>
</dbReference>
<feature type="domain" description="PKS/mFAS DH" evidence="10">
    <location>
        <begin position="997"/>
        <end position="1308"/>
    </location>
</feature>
<dbReference type="PROSITE" id="PS52004">
    <property type="entry name" value="KS3_2"/>
    <property type="match status" value="1"/>
</dbReference>
<evidence type="ECO:0000256" key="1">
    <source>
        <dbReference type="ARBA" id="ARBA00022450"/>
    </source>
</evidence>
<dbReference type="EMBL" id="MU853237">
    <property type="protein sequence ID" value="KAK4120691.1"/>
    <property type="molecule type" value="Genomic_DNA"/>
</dbReference>
<dbReference type="Gene3D" id="3.10.129.110">
    <property type="entry name" value="Polyketide synthase dehydratase"/>
    <property type="match status" value="1"/>
</dbReference>
<evidence type="ECO:0000259" key="9">
    <source>
        <dbReference type="PROSITE" id="PS52004"/>
    </source>
</evidence>
<dbReference type="SUPFAM" id="SSF50129">
    <property type="entry name" value="GroES-like"/>
    <property type="match status" value="1"/>
</dbReference>
<feature type="region of interest" description="Disordered" evidence="7">
    <location>
        <begin position="90"/>
        <end position="115"/>
    </location>
</feature>
<dbReference type="PROSITE" id="PS00059">
    <property type="entry name" value="ADH_ZINC"/>
    <property type="match status" value="1"/>
</dbReference>
<evidence type="ECO:0000313" key="11">
    <source>
        <dbReference type="EMBL" id="KAK4120691.1"/>
    </source>
</evidence>
<dbReference type="PROSITE" id="PS52019">
    <property type="entry name" value="PKS_MFAS_DH"/>
    <property type="match status" value="1"/>
</dbReference>
<evidence type="ECO:0000256" key="2">
    <source>
        <dbReference type="ARBA" id="ARBA00022553"/>
    </source>
</evidence>
<evidence type="ECO:0000256" key="4">
    <source>
        <dbReference type="ARBA" id="ARBA00023002"/>
    </source>
</evidence>
<dbReference type="InterPro" id="IPR049551">
    <property type="entry name" value="PKS_DH_C"/>
</dbReference>
<dbReference type="SUPFAM" id="SSF55048">
    <property type="entry name" value="Probable ACP-binding domain of malonyl-CoA ACP transacylase"/>
    <property type="match status" value="1"/>
</dbReference>
<accession>A0AAN6TVG7</accession>
<dbReference type="GO" id="GO:0004312">
    <property type="term" value="F:fatty acid synthase activity"/>
    <property type="evidence" value="ECO:0007669"/>
    <property type="project" value="TreeGrafter"/>
</dbReference>
<dbReference type="SMART" id="SM00826">
    <property type="entry name" value="PKS_DH"/>
    <property type="match status" value="1"/>
</dbReference>
<dbReference type="InterPro" id="IPR016039">
    <property type="entry name" value="Thiolase-like"/>
</dbReference>
<dbReference type="InterPro" id="IPR036291">
    <property type="entry name" value="NAD(P)-bd_dom_sf"/>
</dbReference>
<feature type="compositionally biased region" description="Polar residues" evidence="7">
    <location>
        <begin position="1"/>
        <end position="31"/>
    </location>
</feature>
<dbReference type="InterPro" id="IPR049552">
    <property type="entry name" value="PKS_DH_N"/>
</dbReference>
<dbReference type="InterPro" id="IPR002364">
    <property type="entry name" value="Quin_OxRdtase/zeta-crystal_CS"/>
</dbReference>
<dbReference type="InterPro" id="IPR011032">
    <property type="entry name" value="GroES-like_sf"/>
</dbReference>
<dbReference type="Gene3D" id="3.40.47.10">
    <property type="match status" value="1"/>
</dbReference>
<dbReference type="InterPro" id="IPR013154">
    <property type="entry name" value="ADH-like_N"/>
</dbReference>
<dbReference type="SMART" id="SM00829">
    <property type="entry name" value="PKS_ER"/>
    <property type="match status" value="1"/>
</dbReference>
<dbReference type="Pfam" id="PF00698">
    <property type="entry name" value="Acyl_transf_1"/>
    <property type="match status" value="1"/>
</dbReference>
<dbReference type="InterPro" id="IPR014030">
    <property type="entry name" value="Ketoacyl_synth_N"/>
</dbReference>
<dbReference type="SUPFAM" id="SSF51735">
    <property type="entry name" value="NAD(P)-binding Rossmann-fold domains"/>
    <property type="match status" value="2"/>
</dbReference>
<reference evidence="11" key="1">
    <citation type="journal article" date="2023" name="Mol. Phylogenet. Evol.">
        <title>Genome-scale phylogeny and comparative genomics of the fungal order Sordariales.</title>
        <authorList>
            <person name="Hensen N."/>
            <person name="Bonometti L."/>
            <person name="Westerberg I."/>
            <person name="Brannstrom I.O."/>
            <person name="Guillou S."/>
            <person name="Cros-Aarteil S."/>
            <person name="Calhoun S."/>
            <person name="Haridas S."/>
            <person name="Kuo A."/>
            <person name="Mondo S."/>
            <person name="Pangilinan J."/>
            <person name="Riley R."/>
            <person name="LaButti K."/>
            <person name="Andreopoulos B."/>
            <person name="Lipzen A."/>
            <person name="Chen C."/>
            <person name="Yan M."/>
            <person name="Daum C."/>
            <person name="Ng V."/>
            <person name="Clum A."/>
            <person name="Steindorff A."/>
            <person name="Ohm R.A."/>
            <person name="Martin F."/>
            <person name="Silar P."/>
            <person name="Natvig D.O."/>
            <person name="Lalanne C."/>
            <person name="Gautier V."/>
            <person name="Ament-Velasquez S.L."/>
            <person name="Kruys A."/>
            <person name="Hutchinson M.I."/>
            <person name="Powell A.J."/>
            <person name="Barry K."/>
            <person name="Miller A.N."/>
            <person name="Grigoriev I.V."/>
            <person name="Debuchy R."/>
            <person name="Gladieux P."/>
            <person name="Hiltunen Thoren M."/>
            <person name="Johannesson H."/>
        </authorList>
    </citation>
    <scope>NUCLEOTIDE SEQUENCE</scope>
    <source>
        <strain evidence="11">CBS 731.68</strain>
    </source>
</reference>
<feature type="active site" description="Proton donor; for dehydratase activity" evidence="6">
    <location>
        <position position="1213"/>
    </location>
</feature>
<dbReference type="InterPro" id="IPR032821">
    <property type="entry name" value="PKS_assoc"/>
</dbReference>
<dbReference type="InterPro" id="IPR036736">
    <property type="entry name" value="ACP-like_sf"/>
</dbReference>
<dbReference type="Pfam" id="PF08659">
    <property type="entry name" value="KR"/>
    <property type="match status" value="1"/>
</dbReference>
<dbReference type="InterPro" id="IPR050091">
    <property type="entry name" value="PKS_NRPS_Biosynth_Enz"/>
</dbReference>
<dbReference type="SMART" id="SM00822">
    <property type="entry name" value="PKS_KR"/>
    <property type="match status" value="1"/>
</dbReference>
<dbReference type="InterPro" id="IPR020843">
    <property type="entry name" value="ER"/>
</dbReference>
<feature type="region of interest" description="N-terminal hotdog fold" evidence="6">
    <location>
        <begin position="997"/>
        <end position="1135"/>
    </location>
</feature>
<dbReference type="GO" id="GO:1901336">
    <property type="term" value="P:lactone biosynthetic process"/>
    <property type="evidence" value="ECO:0007669"/>
    <property type="project" value="UniProtKB-ARBA"/>
</dbReference>
<dbReference type="SUPFAM" id="SSF47336">
    <property type="entry name" value="ACP-like"/>
    <property type="match status" value="1"/>
</dbReference>
<feature type="region of interest" description="Disordered" evidence="7">
    <location>
        <begin position="1"/>
        <end position="36"/>
    </location>
</feature>
<keyword evidence="4" id="KW-0560">Oxidoreductase</keyword>
<dbReference type="Gene3D" id="3.30.70.3290">
    <property type="match status" value="1"/>
</dbReference>
<dbReference type="Pfam" id="PF08240">
    <property type="entry name" value="ADH_N"/>
    <property type="match status" value="1"/>
</dbReference>
<feature type="region of interest" description="C-terminal hotdog fold" evidence="6">
    <location>
        <begin position="1148"/>
        <end position="1308"/>
    </location>
</feature>
<keyword evidence="1" id="KW-0596">Phosphopantetheine</keyword>
<feature type="domain" description="Carrier" evidence="8">
    <location>
        <begin position="2338"/>
        <end position="2418"/>
    </location>
</feature>
<dbReference type="InterPro" id="IPR057326">
    <property type="entry name" value="KR_dom"/>
</dbReference>
<dbReference type="Pfam" id="PF00109">
    <property type="entry name" value="ketoacyl-synt"/>
    <property type="match status" value="1"/>
</dbReference>
<dbReference type="Pfam" id="PF23114">
    <property type="entry name" value="NAD-bd_HRPKS_sdrA"/>
    <property type="match status" value="1"/>
</dbReference>
<dbReference type="SMART" id="SM00827">
    <property type="entry name" value="PKS_AT"/>
    <property type="match status" value="1"/>
</dbReference>
<keyword evidence="5" id="KW-0511">Multifunctional enzyme</keyword>
<feature type="domain" description="Ketosynthase family 3 (KS3)" evidence="9">
    <location>
        <begin position="56"/>
        <end position="484"/>
    </location>
</feature>
<dbReference type="RefSeq" id="XP_062644462.1">
    <property type="nucleotide sequence ID" value="XM_062790728.1"/>
</dbReference>
<dbReference type="InterPro" id="IPR056501">
    <property type="entry name" value="NAD-bd_HRPKS_sdrA"/>
</dbReference>
<organism evidence="11 12">
    <name type="scientific">Parathielavia appendiculata</name>
    <dbReference type="NCBI Taxonomy" id="2587402"/>
    <lineage>
        <taxon>Eukaryota</taxon>
        <taxon>Fungi</taxon>
        <taxon>Dikarya</taxon>
        <taxon>Ascomycota</taxon>
        <taxon>Pezizomycotina</taxon>
        <taxon>Sordariomycetes</taxon>
        <taxon>Sordariomycetidae</taxon>
        <taxon>Sordariales</taxon>
        <taxon>Chaetomiaceae</taxon>
        <taxon>Parathielavia</taxon>
    </lineage>
</organism>
<dbReference type="GO" id="GO:0016491">
    <property type="term" value="F:oxidoreductase activity"/>
    <property type="evidence" value="ECO:0007669"/>
    <property type="project" value="UniProtKB-KW"/>
</dbReference>
<evidence type="ECO:0000256" key="3">
    <source>
        <dbReference type="ARBA" id="ARBA00022679"/>
    </source>
</evidence>
<dbReference type="PROSITE" id="PS00606">
    <property type="entry name" value="KS3_1"/>
    <property type="match status" value="1"/>
</dbReference>
<dbReference type="Proteomes" id="UP001302602">
    <property type="component" value="Unassembled WGS sequence"/>
</dbReference>
<dbReference type="SMART" id="SM00825">
    <property type="entry name" value="PKS_KS"/>
    <property type="match status" value="1"/>
</dbReference>
<evidence type="ECO:0000256" key="6">
    <source>
        <dbReference type="PROSITE-ProRule" id="PRU01363"/>
    </source>
</evidence>
<comment type="caution">
    <text evidence="11">The sequence shown here is derived from an EMBL/GenBank/DDBJ whole genome shotgun (WGS) entry which is preliminary data.</text>
</comment>
<dbReference type="InterPro" id="IPR014031">
    <property type="entry name" value="Ketoacyl_synth_C"/>
</dbReference>
<keyword evidence="12" id="KW-1185">Reference proteome</keyword>
<dbReference type="InterPro" id="IPR016035">
    <property type="entry name" value="Acyl_Trfase/lysoPLipase"/>
</dbReference>
<dbReference type="FunFam" id="3.40.50.720:FF:000209">
    <property type="entry name" value="Polyketide synthase Pks12"/>
    <property type="match status" value="1"/>
</dbReference>
<dbReference type="Gene3D" id="1.10.1200.10">
    <property type="entry name" value="ACP-like"/>
    <property type="match status" value="1"/>
</dbReference>
<dbReference type="Gene3D" id="3.90.180.10">
    <property type="entry name" value="Medium-chain alcohol dehydrogenases, catalytic domain"/>
    <property type="match status" value="1"/>
</dbReference>
<dbReference type="InterPro" id="IPR020807">
    <property type="entry name" value="PKS_DH"/>
</dbReference>
<reference evidence="11" key="2">
    <citation type="submission" date="2023-05" db="EMBL/GenBank/DDBJ databases">
        <authorList>
            <consortium name="Lawrence Berkeley National Laboratory"/>
            <person name="Steindorff A."/>
            <person name="Hensen N."/>
            <person name="Bonometti L."/>
            <person name="Westerberg I."/>
            <person name="Brannstrom I.O."/>
            <person name="Guillou S."/>
            <person name="Cros-Aarteil S."/>
            <person name="Calhoun S."/>
            <person name="Haridas S."/>
            <person name="Kuo A."/>
            <person name="Mondo S."/>
            <person name="Pangilinan J."/>
            <person name="Riley R."/>
            <person name="Labutti K."/>
            <person name="Andreopoulos B."/>
            <person name="Lipzen A."/>
            <person name="Chen C."/>
            <person name="Yanf M."/>
            <person name="Daum C."/>
            <person name="Ng V."/>
            <person name="Clum A."/>
            <person name="Ohm R."/>
            <person name="Martin F."/>
            <person name="Silar P."/>
            <person name="Natvig D."/>
            <person name="Lalanne C."/>
            <person name="Gautier V."/>
            <person name="Ament-Velasquez S.L."/>
            <person name="Kruys A."/>
            <person name="Hutchinson M.I."/>
            <person name="Powell A.J."/>
            <person name="Barry K."/>
            <person name="Miller A.N."/>
            <person name="Grigoriev I.V."/>
            <person name="Debuchy R."/>
            <person name="Gladieux P."/>
            <person name="Thoren M.H."/>
            <person name="Johannesson H."/>
        </authorList>
    </citation>
    <scope>NUCLEOTIDE SEQUENCE</scope>
    <source>
        <strain evidence="11">CBS 731.68</strain>
    </source>
</reference>
<dbReference type="Pfam" id="PF14765">
    <property type="entry name" value="PS-DH"/>
    <property type="match status" value="1"/>
</dbReference>
<dbReference type="GO" id="GO:0044550">
    <property type="term" value="P:secondary metabolite biosynthetic process"/>
    <property type="evidence" value="ECO:0007669"/>
    <property type="project" value="TreeGrafter"/>
</dbReference>
<dbReference type="PROSITE" id="PS01162">
    <property type="entry name" value="QOR_ZETA_CRYSTAL"/>
    <property type="match status" value="1"/>
</dbReference>
<dbReference type="Pfam" id="PF13602">
    <property type="entry name" value="ADH_zinc_N_2"/>
    <property type="match status" value="1"/>
</dbReference>
<dbReference type="InterPro" id="IPR009081">
    <property type="entry name" value="PP-bd_ACP"/>
</dbReference>
<dbReference type="PANTHER" id="PTHR43775:SF18">
    <property type="entry name" value="ENZYME, PUTATIVE (JCVI)-RELATED"/>
    <property type="match status" value="1"/>
</dbReference>
<dbReference type="InterPro" id="IPR002328">
    <property type="entry name" value="ADH_Zn_CS"/>
</dbReference>
<dbReference type="InterPro" id="IPR001227">
    <property type="entry name" value="Ac_transferase_dom_sf"/>
</dbReference>
<sequence length="2424" mass="260874">MATAPIVSNGTTPVISNGTSPAESVFTSHSSRSSDDGITLGLHGNLRTVNASHRTQVPIAVVGMGCRLPGHSNSPTALWDFLQRGGIAKNEPPPSRFSLRGHYDGTRRPRTMKSPGGMFIEDMDPAEFDGQFFNLSRADCIAMDPQQRQILEVTYECLENAGISLQKLSGSKTGVIVGTNFIDYGAIQNRDPEDRADSITIGLASSILSNRVSHFLNVNGPSMTIDTACSASLVSVDVACRYLDSFQADGMIVGGANLWLTPEHNEEVGMMHMTQSASGRCHSFDAKADGYVKAEGINVVYLKRLDDAIRDGDPVRAIIRGTAANASGRTPGIANPSPDMQASVTRMAYKNAGITDFRATQFLECHGTGTLAGDPVEVKGAGAVFAAGREPGQELVIGSIKANIGHSEAAAGISGLLKAIMAVERAIIPGNPTFIDPNSKIDWKGSMVRASRTSLKWPGTATVRRASVNSFGFGGANAHAIVENAPDSHHHVSSYRQVTTNFFDDDDDEEDRDGGGPATTAVPPTLLVFSANTQTSLKKYVKALSSHLLNPMVSVELNDLAYTLSERRSRHYYRGFTVTRSIKTGISDESVLTGKQASSPPRIGFVFTGQGAQWPKMGAELVESFPRAKRVIQDLDEVLQSLPEPPKWTLLEELTGDRTPEALRQPEFSQPLVTALQLALLDVLDSWGIRPRAVVGHSSGEIAAAAAAGLLSYADAIKTAYYRGQAAKKVGTPAEPVGMLAVGVGADVVQPFLRPEEGKVQIACYNSPNSLTMSGTVSALEKLRARLQEAGHFARMLLVDLAYHSDYMAEIGEVYEQMLLADDTIFQSQSNGKLLGSESGVRMFSSVTGGVLAPGDKPGAAYWKRNMVSPVRFADAAAELLRDTELGANFLIELGPSNALAGPLGQIKKGLGTGPGADAQYTSALKRGADSTMAMYNAAGQLFLAGESVDLATVNRVNQHNAKVIVDLPNYVWDHSVKYWHETRTSSDWRFKKFVNHDLLGSKMNGTSWQAPTFKKVLKVADVPWLRDHRLGSDIVFPAAAYVAMAVEAMYQTAMITQWNEQPPARYRFLLRDVKLLRALVLDEAAETRLTLALSPIKGGSTRSWYEFRVSSQQDGLAADPVHSTGRVCVETDYEMLNATPEQVAPLQLATTARTWYKALADLGYKFGPSFQKHLMVETTIGQRHSRSTINLEPPASHPNGQSYYPLHPAVMDSCFQAASPALWEGDLPTSGAAVLVPKLIDTIVVEGGRELPVEGIALASATYLGVGNAENPRNYSTNVRLYDPRDGAFLFEMRGLSSGEMQTTDQEKISHTFTHVAWNADVDMLMSVDDTAASQWLKTKTIDDAIDMVAHKKPGLCVLELNLDALDASSLWMSDADIETSNPIRAACSEYHLAVREAKVLIQVQERLASRCTAASFHLLDASNPASAASGTKFDLIIVKAGSESNLDELTLVKSLAESVREGGFIVASGLDASTLSRLGKTFALGENVCMCRAKVDKQQYEKRPKVAHVSLLGERPSELVGVLDALAAKGWTFQNCANSEEITSNDAVVVVLDELFASLMDTLSEQQWSVLKHIVRQRCRLLWVTAGAQLGVEHPTRAAIVGLFRTIRAEEHLHLATLDVTTASGAATTAAISACLEQLCAATDGAEPTDYEFVERDGIVHVGRVVPDAGLTMLQSDDMASRPTETTDLHARDTLVQLRCERLGNLDAVQFCETEAEQGRLGHGMVEIEVHAAGLNYKDVVVTMGIVPGDETALGHEAAGIVRRVGEGVTEYAVGDRVVVFGKGCFANRVRTTPARIHRIPDNMTFEEAATMSVVYLTSIYSLFDQGNLSAGKRVLIHSAAGGVGIAAIQLARYAGAEVFATVGTPEKREFLRSTFGLPDDRIFNSRNTDFGGKILAATEGKGVDVVLNSLTGDMLDESFRILSDGGIMVEIGKRDILDGNNLAMAPFDRNISFRAVDLSPERASDELVARLFSKLFALLEGGHIKPINPIHRFSWAEIPAAIRFLRAGKHTGKIVLSDGGLDAKVEVPVRKAPNQLKLRKDGCYLIVGGLRGLCGSLAVYLAKSGAKHLAVMSRSGYADERSRGIIKQIRALGAQIDLLTADVTDATQVERAFHETTVPVAGIIQGAMVLRDRPFDSMTLAEYHDAIRCKIQGTWNLHQAAEALHLKLDFFTLLSSISGIVGNRGQSNYAAANVFLDAFAAYRRARGQVANSVNLGVIEDAGVIAENAKLHEQFDPRVFRGINDGLLRKILYLSLIQQQDGAQPPSPAAAAQMITGLIATQPADSLLRRDARFAALFSKQGGQGGNASGRAGSGSGSGADAEVKALLVLLRSKTADPTARLKATVDVVNGCFVRMLRLAEPMDPARPLSVYGIDSLAAVEVRNWVRAELGALVTTLDIMNAASLTAFCEKVVAKIAAAAED</sequence>
<dbReference type="Gene3D" id="3.40.366.10">
    <property type="entry name" value="Malonyl-Coenzyme A Acyl Carrier Protein, domain 2"/>
    <property type="match status" value="1"/>
</dbReference>
<keyword evidence="3" id="KW-0808">Transferase</keyword>
<evidence type="ECO:0000259" key="8">
    <source>
        <dbReference type="PROSITE" id="PS50075"/>
    </source>
</evidence>
<evidence type="ECO:0000256" key="5">
    <source>
        <dbReference type="ARBA" id="ARBA00023268"/>
    </source>
</evidence>
<dbReference type="InterPro" id="IPR018201">
    <property type="entry name" value="Ketoacyl_synth_AS"/>
</dbReference>
<dbReference type="InterPro" id="IPR013968">
    <property type="entry name" value="PKS_KR"/>
</dbReference>
<dbReference type="Pfam" id="PF16197">
    <property type="entry name" value="KAsynt_C_assoc"/>
    <property type="match status" value="1"/>
</dbReference>
<dbReference type="InterPro" id="IPR020806">
    <property type="entry name" value="PKS_PP-bd"/>
</dbReference>
<evidence type="ECO:0000313" key="12">
    <source>
        <dbReference type="Proteomes" id="UP001302602"/>
    </source>
</evidence>
<dbReference type="CDD" id="cd00833">
    <property type="entry name" value="PKS"/>
    <property type="match status" value="1"/>
</dbReference>
<dbReference type="InterPro" id="IPR020841">
    <property type="entry name" value="PKS_Beta-ketoAc_synthase_dom"/>
</dbReference>
<dbReference type="InterPro" id="IPR014043">
    <property type="entry name" value="Acyl_transferase_dom"/>
</dbReference>
<protein>
    <submittedName>
        <fullName evidence="11">PKSKA1</fullName>
    </submittedName>
</protein>
<dbReference type="CDD" id="cd05195">
    <property type="entry name" value="enoyl_red"/>
    <property type="match status" value="1"/>
</dbReference>
<dbReference type="GO" id="GO:0006633">
    <property type="term" value="P:fatty acid biosynthetic process"/>
    <property type="evidence" value="ECO:0007669"/>
    <property type="project" value="InterPro"/>
</dbReference>
<dbReference type="Pfam" id="PF02801">
    <property type="entry name" value="Ketoacyl-synt_C"/>
    <property type="match status" value="1"/>
</dbReference>
<evidence type="ECO:0000259" key="10">
    <source>
        <dbReference type="PROSITE" id="PS52019"/>
    </source>
</evidence>
<proteinExistence type="predicted"/>
<dbReference type="InterPro" id="IPR016036">
    <property type="entry name" value="Malonyl_transacylase_ACP-bd"/>
</dbReference>
<feature type="active site" description="Proton acceptor; for dehydratase activity" evidence="6">
    <location>
        <position position="1029"/>
    </location>
</feature>